<dbReference type="InterPro" id="IPR036967">
    <property type="entry name" value="Ribosomal_uS11_sf"/>
</dbReference>
<dbReference type="GO" id="GO:0005840">
    <property type="term" value="C:ribosome"/>
    <property type="evidence" value="ECO:0007669"/>
    <property type="project" value="UniProtKB-KW"/>
</dbReference>
<dbReference type="EMBL" id="LN856918">
    <property type="protein sequence ID" value="CDQ03718.1"/>
    <property type="molecule type" value="Genomic_DNA"/>
</dbReference>
<dbReference type="InterPro" id="IPR001971">
    <property type="entry name" value="Ribosomal_uS11"/>
</dbReference>
<dbReference type="SUPFAM" id="SSF55257">
    <property type="entry name" value="RBP11-like subunits of RNA polymerase"/>
    <property type="match status" value="1"/>
</dbReference>
<comment type="similarity">
    <text evidence="1">Belongs to the universal ribosomal protein uS11 family.</text>
</comment>
<dbReference type="InterPro" id="IPR036603">
    <property type="entry name" value="RBP11-like"/>
</dbReference>
<gene>
    <name evidence="7 8" type="ORF">Bm9466</name>
    <name evidence="7" type="ORF">BM_Bm9466</name>
</gene>
<evidence type="ECO:0000256" key="4">
    <source>
        <dbReference type="ARBA" id="ARBA00023163"/>
    </source>
</evidence>
<evidence type="ECO:0000256" key="5">
    <source>
        <dbReference type="ARBA" id="ARBA00023274"/>
    </source>
</evidence>
<dbReference type="InterPro" id="IPR036373">
    <property type="entry name" value="Ribosomal_bL17_sf"/>
</dbReference>
<dbReference type="Pfam" id="PF00411">
    <property type="entry name" value="Ribosomal_S11"/>
    <property type="match status" value="1"/>
</dbReference>
<dbReference type="SUPFAM" id="SSF53137">
    <property type="entry name" value="Translational machinery components"/>
    <property type="match status" value="1"/>
</dbReference>
<evidence type="ECO:0000256" key="1">
    <source>
        <dbReference type="ARBA" id="ARBA00006194"/>
    </source>
</evidence>
<dbReference type="GO" id="GO:0003735">
    <property type="term" value="F:structural constituent of ribosome"/>
    <property type="evidence" value="ECO:0007669"/>
    <property type="project" value="InterPro"/>
</dbReference>
<evidence type="ECO:0000313" key="7">
    <source>
        <dbReference type="EMBL" id="CDQ03718.1"/>
    </source>
</evidence>
<sequence>MKKIRTADRSAASTHGFPGSRKSTTYGASKALQAAAKAGIEKFGVEVVSGIIRGPGFGTETAVKALQSCGIFEKVILCVKDDGIPVFDSLDKLTKPNSTKVVSSDSSEKGDTVLEPLESGFALVLKGLSKIETDDQCSIFNKDLLICTLEQDVELNMTIVENSCVGQVTDKDRLILSVESDDTISPSQAVHSAVIKNHSWPLSGLLSGGYSRVIKFSARKSDCASMAVVEIVDRDVTVTAKGKVCDKNEGKMK</sequence>
<keyword evidence="2" id="KW-0240">DNA-directed RNA polymerase</keyword>
<dbReference type="GO" id="GO:0046983">
    <property type="term" value="F:protein dimerization activity"/>
    <property type="evidence" value="ECO:0007669"/>
    <property type="project" value="InterPro"/>
</dbReference>
<accession>A0A0J9Y7K7</accession>
<keyword evidence="5" id="KW-0687">Ribonucleoprotein</keyword>
<dbReference type="Gene3D" id="3.90.1030.10">
    <property type="entry name" value="Ribosomal protein L17"/>
    <property type="match status" value="1"/>
</dbReference>
<keyword evidence="3" id="KW-0689">Ribosomal protein</keyword>
<protein>
    <submittedName>
        <fullName evidence="7">Bm9466</fullName>
    </submittedName>
</protein>
<dbReference type="GO" id="GO:0006351">
    <property type="term" value="P:DNA-templated transcription"/>
    <property type="evidence" value="ECO:0007669"/>
    <property type="project" value="InterPro"/>
</dbReference>
<dbReference type="GO" id="GO:0006412">
    <property type="term" value="P:translation"/>
    <property type="evidence" value="ECO:0007669"/>
    <property type="project" value="InterPro"/>
</dbReference>
<evidence type="ECO:0000313" key="8">
    <source>
        <dbReference type="WormBase" id="Bm9466"/>
    </source>
</evidence>
<organism evidence="7">
    <name type="scientific">Brugia malayi</name>
    <name type="common">Filarial nematode worm</name>
    <dbReference type="NCBI Taxonomy" id="6279"/>
    <lineage>
        <taxon>Eukaryota</taxon>
        <taxon>Metazoa</taxon>
        <taxon>Ecdysozoa</taxon>
        <taxon>Nematoda</taxon>
        <taxon>Chromadorea</taxon>
        <taxon>Rhabditida</taxon>
        <taxon>Spirurina</taxon>
        <taxon>Spiruromorpha</taxon>
        <taxon>Filarioidea</taxon>
        <taxon>Onchocercidae</taxon>
        <taxon>Brugia</taxon>
    </lineage>
</organism>
<evidence type="ECO:0000256" key="2">
    <source>
        <dbReference type="ARBA" id="ARBA00022478"/>
    </source>
</evidence>
<feature type="region of interest" description="Disordered" evidence="6">
    <location>
        <begin position="1"/>
        <end position="24"/>
    </location>
</feature>
<dbReference type="AlphaFoldDB" id="A0A0J9Y7K7"/>
<dbReference type="GO" id="GO:1990904">
    <property type="term" value="C:ribonucleoprotein complex"/>
    <property type="evidence" value="ECO:0007669"/>
    <property type="project" value="UniProtKB-KW"/>
</dbReference>
<keyword evidence="4" id="KW-0804">Transcription</keyword>
<dbReference type="GO" id="GO:0000428">
    <property type="term" value="C:DNA-directed RNA polymerase complex"/>
    <property type="evidence" value="ECO:0007669"/>
    <property type="project" value="UniProtKB-KW"/>
</dbReference>
<evidence type="ECO:0000256" key="3">
    <source>
        <dbReference type="ARBA" id="ARBA00022980"/>
    </source>
</evidence>
<dbReference type="WormBase" id="Bm9466">
    <property type="protein sequence ID" value="BM45118"/>
    <property type="gene ID" value="WBGene00229727"/>
</dbReference>
<dbReference type="SUPFAM" id="SSF64263">
    <property type="entry name" value="Prokaryotic ribosomal protein L17"/>
    <property type="match status" value="1"/>
</dbReference>
<reference evidence="7" key="2">
    <citation type="submission" date="2012-12" db="EMBL/GenBank/DDBJ databases">
        <authorList>
            <person name="Gao Y.W."/>
            <person name="Fan S.T."/>
            <person name="Sun H.T."/>
            <person name="Wang Z."/>
            <person name="Gao X.L."/>
            <person name="Li Y.G."/>
            <person name="Wang T.C."/>
            <person name="Zhang K."/>
            <person name="Xu W.W."/>
            <person name="Yu Z.J."/>
            <person name="Xia X.Z."/>
        </authorList>
    </citation>
    <scope>NUCLEOTIDE SEQUENCE</scope>
    <source>
        <strain evidence="7">FR3</strain>
    </source>
</reference>
<name>A0A0J9Y7K7_BRUMA</name>
<dbReference type="Gene3D" id="3.30.1360.10">
    <property type="entry name" value="RNA polymerase, RBP11-like subunit"/>
    <property type="match status" value="1"/>
</dbReference>
<reference evidence="7" key="1">
    <citation type="journal article" date="2007" name="Science">
        <title>Draft genome of the filarial nematode parasite Brugia malayi.</title>
        <authorList>
            <person name="Ghedin E."/>
            <person name="Wang S."/>
            <person name="Spiro D."/>
            <person name="Caler E."/>
            <person name="Zhao Q."/>
            <person name="Crabtree J."/>
            <person name="Allen J.E."/>
            <person name="Delcher A.L."/>
            <person name="Guiliano D.B."/>
            <person name="Miranda-Saavedra D."/>
            <person name="Angiuoli S.V."/>
            <person name="Creasy T."/>
            <person name="Amedeo P."/>
            <person name="Haas B."/>
            <person name="El-Sayed N.M."/>
            <person name="Wortman J.R."/>
            <person name="Feldblyum T."/>
            <person name="Tallon L."/>
            <person name="Schatz M."/>
            <person name="Shumway M."/>
            <person name="Koo H."/>
            <person name="Salzberg S.L."/>
            <person name="Schobel S."/>
            <person name="Pertea M."/>
            <person name="Pop M."/>
            <person name="White O."/>
            <person name="Barton G.J."/>
            <person name="Carlow C.K."/>
            <person name="Crawford M.J."/>
            <person name="Daub J."/>
            <person name="Dimmic M.W."/>
            <person name="Estes C.F."/>
            <person name="Foster J.M."/>
            <person name="Ganatra M."/>
            <person name="Gregory W.F."/>
            <person name="Johnson N.M."/>
            <person name="Jin J."/>
            <person name="Komuniecki R."/>
            <person name="Korf I."/>
            <person name="Kumar S."/>
            <person name="Laney S."/>
            <person name="Li B.W."/>
            <person name="Li W."/>
            <person name="Lindblom T.H."/>
            <person name="Lustigman S."/>
            <person name="Ma D."/>
            <person name="Maina C.V."/>
            <person name="Martin D.M."/>
            <person name="McCarter J.P."/>
            <person name="McReynolds L."/>
            <person name="Mitreva M."/>
            <person name="Nutman T.B."/>
            <person name="Parkinson J."/>
            <person name="Peregrin-Alvarez J.M."/>
            <person name="Poole C."/>
            <person name="Ren Q."/>
            <person name="Saunders L."/>
            <person name="Sluder A.E."/>
            <person name="Smith K."/>
            <person name="Stanke M."/>
            <person name="Unnasch T.R."/>
            <person name="Ware J."/>
            <person name="Wei A.D."/>
            <person name="Weil G."/>
            <person name="Williams D.J."/>
            <person name="Zhang Y."/>
            <person name="Williams S.A."/>
            <person name="Fraser-Liggett C."/>
            <person name="Slatko B."/>
            <person name="Blaxter M.L."/>
            <person name="Scott A.L."/>
        </authorList>
    </citation>
    <scope>NUCLEOTIDE SEQUENCE</scope>
    <source>
        <strain evidence="7">FR3</strain>
    </source>
</reference>
<dbReference type="Gene3D" id="3.30.420.80">
    <property type="entry name" value="Ribosomal protein S11"/>
    <property type="match status" value="1"/>
</dbReference>
<proteinExistence type="inferred from homology"/>
<evidence type="ECO:0000256" key="6">
    <source>
        <dbReference type="SAM" id="MobiDB-lite"/>
    </source>
</evidence>